<dbReference type="InterPro" id="IPR045472">
    <property type="entry name" value="DUF6493"/>
</dbReference>
<evidence type="ECO:0000313" key="4">
    <source>
        <dbReference type="EMBL" id="TWU04409.1"/>
    </source>
</evidence>
<dbReference type="RefSeq" id="WP_146519839.1">
    <property type="nucleotide sequence ID" value="NZ_CP151726.1"/>
</dbReference>
<comment type="caution">
    <text evidence="4">The sequence shown here is derived from an EMBL/GenBank/DDBJ whole genome shotgun (WGS) entry which is preliminary data.</text>
</comment>
<evidence type="ECO:0000313" key="5">
    <source>
        <dbReference type="Proteomes" id="UP000320176"/>
    </source>
</evidence>
<evidence type="ECO:0000256" key="1">
    <source>
        <dbReference type="SAM" id="MobiDB-lite"/>
    </source>
</evidence>
<protein>
    <submittedName>
        <fullName evidence="4">Uncharacterized protein</fullName>
    </submittedName>
</protein>
<dbReference type="Pfam" id="PF25148">
    <property type="entry name" value="DUF7824"/>
    <property type="match status" value="1"/>
</dbReference>
<dbReference type="EMBL" id="SJPN01000003">
    <property type="protein sequence ID" value="TWU04409.1"/>
    <property type="molecule type" value="Genomic_DNA"/>
</dbReference>
<dbReference type="Proteomes" id="UP000320176">
    <property type="component" value="Unassembled WGS sequence"/>
</dbReference>
<dbReference type="InterPro" id="IPR056726">
    <property type="entry name" value="DUF7824"/>
</dbReference>
<dbReference type="Pfam" id="PF20103">
    <property type="entry name" value="DUF6493"/>
    <property type="match status" value="1"/>
</dbReference>
<dbReference type="AlphaFoldDB" id="A0A5C6AZ30"/>
<feature type="domain" description="DUF6493" evidence="2">
    <location>
        <begin position="8"/>
        <end position="343"/>
    </location>
</feature>
<reference evidence="4 5" key="1">
    <citation type="submission" date="2019-02" db="EMBL/GenBank/DDBJ databases">
        <title>Deep-cultivation of Planctomycetes and their phenomic and genomic characterization uncovers novel biology.</title>
        <authorList>
            <person name="Wiegand S."/>
            <person name="Jogler M."/>
            <person name="Boedeker C."/>
            <person name="Pinto D."/>
            <person name="Vollmers J."/>
            <person name="Rivas-Marin E."/>
            <person name="Kohn T."/>
            <person name="Peeters S.H."/>
            <person name="Heuer A."/>
            <person name="Rast P."/>
            <person name="Oberbeckmann S."/>
            <person name="Bunk B."/>
            <person name="Jeske O."/>
            <person name="Meyerdierks A."/>
            <person name="Storesund J.E."/>
            <person name="Kallscheuer N."/>
            <person name="Luecker S."/>
            <person name="Lage O.M."/>
            <person name="Pohl T."/>
            <person name="Merkel B.J."/>
            <person name="Hornburger P."/>
            <person name="Mueller R.-W."/>
            <person name="Bruemmer F."/>
            <person name="Labrenz M."/>
            <person name="Spormann A.M."/>
            <person name="Op Den Camp H."/>
            <person name="Overmann J."/>
            <person name="Amann R."/>
            <person name="Jetten M.S.M."/>
            <person name="Mascher T."/>
            <person name="Medema M.H."/>
            <person name="Devos D.P."/>
            <person name="Kaster A.-K."/>
            <person name="Ovreas L."/>
            <person name="Rohde M."/>
            <person name="Galperin M.Y."/>
            <person name="Jogler C."/>
        </authorList>
    </citation>
    <scope>NUCLEOTIDE SEQUENCE [LARGE SCALE GENOMIC DNA]</scope>
    <source>
        <strain evidence="4 5">Pla52n</strain>
    </source>
</reference>
<feature type="region of interest" description="Disordered" evidence="1">
    <location>
        <begin position="430"/>
        <end position="463"/>
    </location>
</feature>
<evidence type="ECO:0000259" key="2">
    <source>
        <dbReference type="Pfam" id="PF20103"/>
    </source>
</evidence>
<evidence type="ECO:0000259" key="3">
    <source>
        <dbReference type="Pfam" id="PF25148"/>
    </source>
</evidence>
<gene>
    <name evidence="4" type="ORF">Pla52n_24490</name>
</gene>
<name>A0A5C6AZ30_9BACT</name>
<keyword evidence="5" id="KW-1185">Reference proteome</keyword>
<dbReference type="OrthoDB" id="8481515at2"/>
<feature type="domain" description="DUF7824" evidence="3">
    <location>
        <begin position="518"/>
        <end position="729"/>
    </location>
</feature>
<accession>A0A5C6AZ30</accession>
<proteinExistence type="predicted"/>
<sequence length="1023" mass="114100">MNDARLIDQLRDLVVQGDREKLCTLLDPLDEKQRSELKEEALEIGVAIDRYWGPGGLEIDISNDALVESQRDLLKALDKQNYVDWRVPRWTVNLLVVAVCDLKTLDKPWDQGLSWLRDDLSGMPERLLRILVARKPKWLAKWVEKEWRNERPVPNSFVERGLIREGLIPASRDSGYYDRLANDSMESYPADAWKTDVFKRKRRSVKEVIDADPELLKEEIWGIFEFDSSVMRNAYESWSEALVSLSDEGKIDRRELLKRSLQGMGLPLSPGTLTGMGKFHQLLGPTVEERESFLQEYLSLFSASQSTVVGQALAACEVLLKAKRLDANAFFAALPDVFRIEKKAQPMKALGITKKLLKQESSIQAAAAIAIVEGVQHDNADVQSACLKLLDAIEGPIPVEAQSRLASLREHVAASLKNDLESLLRQDTQVNIEPVEPAGDPPSSGRKPNSGESQTKSKSDSSGVALADLKALKERAEKLPKLIQKTSGLLAAFEQHESGKCLTWPPVTPHEVPRRDRDRQVNPVENVAELIELVSSTIESIEDVMDLERILDGISRFHRERPADFDSRTSSLKKRIVKQSERHSGRFLDQANSIGLTRLLNTWLEMPETPADQNVHWYSMRGWFLRERISGLTNDIVQSRQAYRRADSVPMPLLSLPTHLGGWIDPMVLVQRINDHYAKHRELLDSYDFAQALLRLMPEGRSQALGQLDKPSHYNGGHLLRYALGDDCELKSFGGWGEDAVKAAAVRARHVILPNVAPVLPIAKAFYRNDQSIAIEGAITDDPTVPFSLAEVALSVEPFFHRVKAPTDKQSWLDTWESLTNPFDTSASCMAGHLGHLLDPESTWNDATCRLFVMAAGDERGENRILATDGLLDAIARSLVSPEILGTVIANTLPFIKLNRLSKVLSSVAGESKLHRFVISQSIEFTILHLEELPIDIQLLLSVLLESSSDLGIAPGQTLAEKLSAISGSSKTAKLAKQLVKLTEATSRQDLDSLVLATFVQRGERWHATASFMDGHGDSSKPK</sequence>
<organism evidence="4 5">
    <name type="scientific">Stieleria varia</name>
    <dbReference type="NCBI Taxonomy" id="2528005"/>
    <lineage>
        <taxon>Bacteria</taxon>
        <taxon>Pseudomonadati</taxon>
        <taxon>Planctomycetota</taxon>
        <taxon>Planctomycetia</taxon>
        <taxon>Pirellulales</taxon>
        <taxon>Pirellulaceae</taxon>
        <taxon>Stieleria</taxon>
    </lineage>
</organism>
<feature type="compositionally biased region" description="Polar residues" evidence="1">
    <location>
        <begin position="446"/>
        <end position="462"/>
    </location>
</feature>